<proteinExistence type="predicted"/>
<protein>
    <submittedName>
        <fullName evidence="1">Uncharacterized protein</fullName>
    </submittedName>
</protein>
<organism evidence="1 2">
    <name type="scientific">Eruca vesicaria subsp. sativa</name>
    <name type="common">Garden rocket</name>
    <name type="synonym">Eruca sativa</name>
    <dbReference type="NCBI Taxonomy" id="29727"/>
    <lineage>
        <taxon>Eukaryota</taxon>
        <taxon>Viridiplantae</taxon>
        <taxon>Streptophyta</taxon>
        <taxon>Embryophyta</taxon>
        <taxon>Tracheophyta</taxon>
        <taxon>Spermatophyta</taxon>
        <taxon>Magnoliopsida</taxon>
        <taxon>eudicotyledons</taxon>
        <taxon>Gunneridae</taxon>
        <taxon>Pentapetalae</taxon>
        <taxon>rosids</taxon>
        <taxon>malvids</taxon>
        <taxon>Brassicales</taxon>
        <taxon>Brassicaceae</taxon>
        <taxon>Brassiceae</taxon>
        <taxon>Eruca</taxon>
    </lineage>
</organism>
<dbReference type="AlphaFoldDB" id="A0ABC8L5E5"/>
<gene>
    <name evidence="1" type="ORF">ERUC_LOCUS30544</name>
</gene>
<accession>A0ABC8L5E5</accession>
<evidence type="ECO:0000313" key="1">
    <source>
        <dbReference type="EMBL" id="CAH8366220.1"/>
    </source>
</evidence>
<dbReference type="EMBL" id="CAKOAT010397376">
    <property type="protein sequence ID" value="CAH8366220.1"/>
    <property type="molecule type" value="Genomic_DNA"/>
</dbReference>
<reference evidence="1 2" key="1">
    <citation type="submission" date="2022-03" db="EMBL/GenBank/DDBJ databases">
        <authorList>
            <person name="Macdonald S."/>
            <person name="Ahmed S."/>
            <person name="Newling K."/>
        </authorList>
    </citation>
    <scope>NUCLEOTIDE SEQUENCE [LARGE SCALE GENOMIC DNA]</scope>
</reference>
<keyword evidence="2" id="KW-1185">Reference proteome</keyword>
<name>A0ABC8L5E5_ERUVS</name>
<dbReference type="Proteomes" id="UP001642260">
    <property type="component" value="Unassembled WGS sequence"/>
</dbReference>
<comment type="caution">
    <text evidence="1">The sequence shown here is derived from an EMBL/GenBank/DDBJ whole genome shotgun (WGS) entry which is preliminary data.</text>
</comment>
<evidence type="ECO:0000313" key="2">
    <source>
        <dbReference type="Proteomes" id="UP001642260"/>
    </source>
</evidence>
<sequence>MREAATYMREASPLIMFTNTSRNMLLQPCNTSSDLVPDQLCTFFCKCGRLLAMDKKSSLILPLLHRTYQDLPLAANLDVCEAYHGGCSPED</sequence>